<name>A0A1X4NLN1_9RHOB</name>
<protein>
    <recommendedName>
        <fullName evidence="3">HPt domain-containing protein</fullName>
    </recommendedName>
</protein>
<evidence type="ECO:0000313" key="1">
    <source>
        <dbReference type="EMBL" id="OSQ51051.1"/>
    </source>
</evidence>
<dbReference type="GO" id="GO:0000160">
    <property type="term" value="P:phosphorelay signal transduction system"/>
    <property type="evidence" value="ECO:0007669"/>
    <property type="project" value="InterPro"/>
</dbReference>
<dbReference type="AlphaFoldDB" id="A0A1X4NLN1"/>
<comment type="caution">
    <text evidence="1">The sequence shown here is derived from an EMBL/GenBank/DDBJ whole genome shotgun (WGS) entry which is preliminary data.</text>
</comment>
<reference evidence="1 2" key="1">
    <citation type="submission" date="2014-03" db="EMBL/GenBank/DDBJ databases">
        <title>The draft genome sequence of Marivita geojedonensis KCTC 23882.</title>
        <authorList>
            <person name="Lai Q."/>
            <person name="Shao Z."/>
        </authorList>
    </citation>
    <scope>NUCLEOTIDE SEQUENCE [LARGE SCALE GENOMIC DNA]</scope>
    <source>
        <strain evidence="1 2">DPG-138</strain>
    </source>
</reference>
<dbReference type="EMBL" id="JFKC01000007">
    <property type="protein sequence ID" value="OSQ51051.1"/>
    <property type="molecule type" value="Genomic_DNA"/>
</dbReference>
<dbReference type="STRING" id="1123756.MGEO_10040"/>
<evidence type="ECO:0000313" key="2">
    <source>
        <dbReference type="Proteomes" id="UP000193926"/>
    </source>
</evidence>
<sequence>MVEQISVLHPRDTAYFDEDTLNGLSRDLGPSVAENILCRALEDMAARFLRIREDYTEGNMRTLRKSVHAVIPIAEQIGLPILARIGGDVVICIDRDDPVAIAATLCRLLRCGEMAISCAELGMDLSL</sequence>
<dbReference type="RefSeq" id="WP_085636706.1">
    <property type="nucleotide sequence ID" value="NZ_JFKC01000007.1"/>
</dbReference>
<accession>A0A1X4NLN1</accession>
<keyword evidence="2" id="KW-1185">Reference proteome</keyword>
<evidence type="ECO:0008006" key="3">
    <source>
        <dbReference type="Google" id="ProtNLM"/>
    </source>
</evidence>
<dbReference type="Proteomes" id="UP000193926">
    <property type="component" value="Unassembled WGS sequence"/>
</dbReference>
<dbReference type="OrthoDB" id="7873775at2"/>
<proteinExistence type="predicted"/>
<gene>
    <name evidence="1" type="ORF">MGEO_10040</name>
</gene>
<dbReference type="InterPro" id="IPR036641">
    <property type="entry name" value="HPT_dom_sf"/>
</dbReference>
<dbReference type="SUPFAM" id="SSF47226">
    <property type="entry name" value="Histidine-containing phosphotransfer domain, HPT domain"/>
    <property type="match status" value="1"/>
</dbReference>
<organism evidence="1 2">
    <name type="scientific">Marivita geojedonensis</name>
    <dbReference type="NCBI Taxonomy" id="1123756"/>
    <lineage>
        <taxon>Bacteria</taxon>
        <taxon>Pseudomonadati</taxon>
        <taxon>Pseudomonadota</taxon>
        <taxon>Alphaproteobacteria</taxon>
        <taxon>Rhodobacterales</taxon>
        <taxon>Roseobacteraceae</taxon>
        <taxon>Marivita</taxon>
    </lineage>
</organism>